<gene>
    <name evidence="4" type="ORF">M421DRAFT_72725</name>
</gene>
<name>A0A6A5RAR9_9PLEO</name>
<accession>A0A6A5RAR9</accession>
<keyword evidence="2" id="KW-0677">Repeat</keyword>
<reference evidence="4" key="1">
    <citation type="journal article" date="2020" name="Stud. Mycol.">
        <title>101 Dothideomycetes genomes: a test case for predicting lifestyles and emergence of pathogens.</title>
        <authorList>
            <person name="Haridas S."/>
            <person name="Albert R."/>
            <person name="Binder M."/>
            <person name="Bloem J."/>
            <person name="Labutti K."/>
            <person name="Salamov A."/>
            <person name="Andreopoulos B."/>
            <person name="Baker S."/>
            <person name="Barry K."/>
            <person name="Bills G."/>
            <person name="Bluhm B."/>
            <person name="Cannon C."/>
            <person name="Castanera R."/>
            <person name="Culley D."/>
            <person name="Daum C."/>
            <person name="Ezra D."/>
            <person name="Gonzalez J."/>
            <person name="Henrissat B."/>
            <person name="Kuo A."/>
            <person name="Liang C."/>
            <person name="Lipzen A."/>
            <person name="Lutzoni F."/>
            <person name="Magnuson J."/>
            <person name="Mondo S."/>
            <person name="Nolan M."/>
            <person name="Ohm R."/>
            <person name="Pangilinan J."/>
            <person name="Park H.-J."/>
            <person name="Ramirez L."/>
            <person name="Alfaro M."/>
            <person name="Sun H."/>
            <person name="Tritt A."/>
            <person name="Yoshinaga Y."/>
            <person name="Zwiers L.-H."/>
            <person name="Turgeon B."/>
            <person name="Goodwin S."/>
            <person name="Spatafora J."/>
            <person name="Crous P."/>
            <person name="Grigoriev I."/>
        </authorList>
    </citation>
    <scope>NUCLEOTIDE SEQUENCE</scope>
    <source>
        <strain evidence="4">CBS 183.55</strain>
    </source>
</reference>
<dbReference type="AlphaFoldDB" id="A0A6A5RAR9"/>
<dbReference type="GO" id="GO:0005737">
    <property type="term" value="C:cytoplasm"/>
    <property type="evidence" value="ECO:0007669"/>
    <property type="project" value="TreeGrafter"/>
</dbReference>
<sequence length="538" mass="60513">MDSDAVPPSSPPHAIATDLPSSPFFEPQQYGAFSPKSSSPPPLFSSDDSGETLDITNYESPRIFKNKRKGAWYETDRGDASQVTPEPKKTKISRSYDSGVYMMSDNSDCSADPLPEHKSPFPFTEAIVEDEPEPTSIAKGTFYSILRVGLDRNCQDYDFSGLDLRDLDIKQISDLNSVIKNLPDPGNDLPAEGQYRSMVPELYINLSQNILGRMTPSLFNLQYLTSLKLRSNRIEELPPQIGQLRNLQELDVSLNKLQHLPFEILEMLAPHGKLEHLTTLGNPMLERVSRNRYRKLDERVTFTSSRRDIYPRLQSCPDPEALVWHIRYIESMESFLAAVDSKYTTGGRSADERVFAHHPAARIVADSPASRYIGRTLVSYFDQTGQLIKGSPAQPSPSTNDYPVIVETDGGAYGVPSTPIFTPPVGSRIPSLLTMSVYTALKNITVEETRVRLGEPSEPIPLDASVIFRRAKQNDSDTGFGYFHQCRVCKNDYIVARAEWIEFWSTSFTVFYPFKVKVCSWSCVPPDIAKRPEKELTW</sequence>
<dbReference type="Proteomes" id="UP000800082">
    <property type="component" value="Unassembled WGS sequence"/>
</dbReference>
<dbReference type="Gene3D" id="3.80.10.10">
    <property type="entry name" value="Ribonuclease Inhibitor"/>
    <property type="match status" value="1"/>
</dbReference>
<dbReference type="PANTHER" id="PTHR48051:SF1">
    <property type="entry name" value="RAS SUPPRESSOR PROTEIN 1"/>
    <property type="match status" value="1"/>
</dbReference>
<protein>
    <recommendedName>
        <fullName evidence="6">L domain-like protein</fullName>
    </recommendedName>
</protein>
<evidence type="ECO:0000256" key="2">
    <source>
        <dbReference type="ARBA" id="ARBA00022737"/>
    </source>
</evidence>
<evidence type="ECO:0000313" key="5">
    <source>
        <dbReference type="Proteomes" id="UP000800082"/>
    </source>
</evidence>
<feature type="region of interest" description="Disordered" evidence="3">
    <location>
        <begin position="1"/>
        <end position="60"/>
    </location>
</feature>
<dbReference type="GeneID" id="54354576"/>
<organism evidence="4 5">
    <name type="scientific">Didymella exigua CBS 183.55</name>
    <dbReference type="NCBI Taxonomy" id="1150837"/>
    <lineage>
        <taxon>Eukaryota</taxon>
        <taxon>Fungi</taxon>
        <taxon>Dikarya</taxon>
        <taxon>Ascomycota</taxon>
        <taxon>Pezizomycotina</taxon>
        <taxon>Dothideomycetes</taxon>
        <taxon>Pleosporomycetidae</taxon>
        <taxon>Pleosporales</taxon>
        <taxon>Pleosporineae</taxon>
        <taxon>Didymellaceae</taxon>
        <taxon>Didymella</taxon>
    </lineage>
</organism>
<evidence type="ECO:0000313" key="4">
    <source>
        <dbReference type="EMBL" id="KAF1924409.1"/>
    </source>
</evidence>
<evidence type="ECO:0000256" key="1">
    <source>
        <dbReference type="ARBA" id="ARBA00022614"/>
    </source>
</evidence>
<dbReference type="SMART" id="SM00369">
    <property type="entry name" value="LRR_TYP"/>
    <property type="match status" value="2"/>
</dbReference>
<dbReference type="EMBL" id="ML978994">
    <property type="protein sequence ID" value="KAF1924409.1"/>
    <property type="molecule type" value="Genomic_DNA"/>
</dbReference>
<dbReference type="RefSeq" id="XP_033444662.1">
    <property type="nucleotide sequence ID" value="XM_033596909.1"/>
</dbReference>
<dbReference type="OrthoDB" id="1517790at2759"/>
<dbReference type="InterPro" id="IPR003591">
    <property type="entry name" value="Leu-rich_rpt_typical-subtyp"/>
</dbReference>
<evidence type="ECO:0008006" key="6">
    <source>
        <dbReference type="Google" id="ProtNLM"/>
    </source>
</evidence>
<dbReference type="PANTHER" id="PTHR48051">
    <property type="match status" value="1"/>
</dbReference>
<keyword evidence="1" id="KW-0433">Leucine-rich repeat</keyword>
<dbReference type="InterPro" id="IPR050216">
    <property type="entry name" value="LRR_domain-containing"/>
</dbReference>
<dbReference type="SUPFAM" id="SSF52075">
    <property type="entry name" value="Outer arm dynein light chain 1"/>
    <property type="match status" value="1"/>
</dbReference>
<proteinExistence type="predicted"/>
<keyword evidence="5" id="KW-1185">Reference proteome</keyword>
<dbReference type="InterPro" id="IPR032675">
    <property type="entry name" value="LRR_dom_sf"/>
</dbReference>
<evidence type="ECO:0000256" key="3">
    <source>
        <dbReference type="SAM" id="MobiDB-lite"/>
    </source>
</evidence>